<feature type="transmembrane region" description="Helical" evidence="2">
    <location>
        <begin position="324"/>
        <end position="340"/>
    </location>
</feature>
<dbReference type="Pfam" id="PF04024">
    <property type="entry name" value="PspC"/>
    <property type="match status" value="1"/>
</dbReference>
<dbReference type="InterPro" id="IPR024425">
    <property type="entry name" value="LiaF-like_C"/>
</dbReference>
<evidence type="ECO:0000313" key="5">
    <source>
        <dbReference type="EMBL" id="TGO06258.1"/>
    </source>
</evidence>
<feature type="compositionally biased region" description="Low complexity" evidence="1">
    <location>
        <begin position="178"/>
        <end position="199"/>
    </location>
</feature>
<feature type="transmembrane region" description="Helical" evidence="2">
    <location>
        <begin position="265"/>
        <end position="285"/>
    </location>
</feature>
<evidence type="ECO:0000256" key="2">
    <source>
        <dbReference type="SAM" id="Phobius"/>
    </source>
</evidence>
<feature type="transmembrane region" description="Helical" evidence="2">
    <location>
        <begin position="104"/>
        <end position="124"/>
    </location>
</feature>
<name>A0A4Z1E5W4_9MICO</name>
<feature type="compositionally biased region" description="Pro residues" evidence="1">
    <location>
        <begin position="1"/>
        <end position="11"/>
    </location>
</feature>
<dbReference type="AlphaFoldDB" id="A0A4Z1E5W4"/>
<feature type="region of interest" description="Disordered" evidence="1">
    <location>
        <begin position="159"/>
        <end position="209"/>
    </location>
</feature>
<feature type="domain" description="Cell wall-active antibiotics response LiaF-like C-terminal" evidence="4">
    <location>
        <begin position="373"/>
        <end position="473"/>
    </location>
</feature>
<evidence type="ECO:0000313" key="6">
    <source>
        <dbReference type="Proteomes" id="UP000297318"/>
    </source>
</evidence>
<reference evidence="5 6" key="1">
    <citation type="submission" date="2018-11" db="EMBL/GenBank/DDBJ databases">
        <title>Complete genome sequencing of the Actinobacteria Serinibacter sp. K3-2.</title>
        <authorList>
            <person name="Rakitin A.L."/>
            <person name="Beletsky A.V."/>
            <person name="Mardanov A.V."/>
            <person name="Ravin N.V."/>
            <person name="Gromova A.S."/>
            <person name="Filippova S.N."/>
            <person name="Gal'Chenko V.F."/>
        </authorList>
    </citation>
    <scope>NUCLEOTIDE SEQUENCE [LARGE SCALE GENOMIC DNA]</scope>
    <source>
        <strain evidence="5 6">K3-2</strain>
    </source>
</reference>
<organism evidence="5 6">
    <name type="scientific">Serinibacter arcticus</name>
    <dbReference type="NCBI Taxonomy" id="1655435"/>
    <lineage>
        <taxon>Bacteria</taxon>
        <taxon>Bacillati</taxon>
        <taxon>Actinomycetota</taxon>
        <taxon>Actinomycetes</taxon>
        <taxon>Micrococcales</taxon>
        <taxon>Beutenbergiaceae</taxon>
        <taxon>Serinibacter</taxon>
    </lineage>
</organism>
<feature type="transmembrane region" description="Helical" evidence="2">
    <location>
        <begin position="297"/>
        <end position="317"/>
    </location>
</feature>
<feature type="compositionally biased region" description="Low complexity" evidence="1">
    <location>
        <begin position="12"/>
        <end position="23"/>
    </location>
</feature>
<keyword evidence="2" id="KW-1133">Transmembrane helix</keyword>
<dbReference type="InterPro" id="IPR007168">
    <property type="entry name" value="Phageshock_PspC_N"/>
</dbReference>
<dbReference type="Proteomes" id="UP000297318">
    <property type="component" value="Unassembled WGS sequence"/>
</dbReference>
<keyword evidence="6" id="KW-1185">Reference proteome</keyword>
<feature type="transmembrane region" description="Helical" evidence="2">
    <location>
        <begin position="62"/>
        <end position="84"/>
    </location>
</feature>
<evidence type="ECO:0000259" key="3">
    <source>
        <dbReference type="Pfam" id="PF04024"/>
    </source>
</evidence>
<dbReference type="EMBL" id="RHPJ01000001">
    <property type="protein sequence ID" value="TGO06258.1"/>
    <property type="molecule type" value="Genomic_DNA"/>
</dbReference>
<feature type="domain" description="Phage shock protein PspC N-terminal" evidence="3">
    <location>
        <begin position="34"/>
        <end position="86"/>
    </location>
</feature>
<keyword evidence="2" id="KW-0812">Transmembrane</keyword>
<keyword evidence="2" id="KW-0472">Membrane</keyword>
<dbReference type="RefSeq" id="WP_135848490.1">
    <property type="nucleotide sequence ID" value="NZ_RHPJ01000001.1"/>
</dbReference>
<feature type="transmembrane region" description="Helical" evidence="2">
    <location>
        <begin position="130"/>
        <end position="151"/>
    </location>
</feature>
<dbReference type="OrthoDB" id="7359894at2"/>
<accession>A0A4Z1E5W4</accession>
<evidence type="ECO:0000256" key="1">
    <source>
        <dbReference type="SAM" id="MobiDB-lite"/>
    </source>
</evidence>
<dbReference type="Pfam" id="PF09922">
    <property type="entry name" value="LiaF-like_C"/>
    <property type="match status" value="1"/>
</dbReference>
<feature type="region of interest" description="Disordered" evidence="1">
    <location>
        <begin position="1"/>
        <end position="23"/>
    </location>
</feature>
<comment type="caution">
    <text evidence="5">The sequence shown here is derived from an EMBL/GenBank/DDBJ whole genome shotgun (WGS) entry which is preliminary data.</text>
</comment>
<gene>
    <name evidence="5" type="ORF">SERN_0450</name>
</gene>
<evidence type="ECO:0000259" key="4">
    <source>
        <dbReference type="Pfam" id="PF09922"/>
    </source>
</evidence>
<proteinExistence type="predicted"/>
<protein>
    <submittedName>
        <fullName evidence="5">Phage shock protein C, PspC</fullName>
    </submittedName>
</protein>
<sequence>MSTPLEPPPSTPAGGSTPPTTQPFWTWVRDLGIRRSQERWIGGVAGGVAARWGLDPLVVRGLFAASLLLGGVGFLAYGVAWALLPEPDGRIHAERALRGHGDSALVGIGLFVVAGIGPASWFGAGWAGDGAWNGLRGTGWIVVALLVYLYVRHRRTGKGAHRNGGQNGAGGAGPTPQPSGAAPLWGSAAPSAATSPAPTVQDLQDPYGSPAAAVSTTPFETVVLPDASASSSSAAAGASSPSGSAPWAASYAAPRPPAPLVRGPGGAMVAVVAALAILTVAGLLLANRAGVVAGSGWALTVGVLVTLVGVATVVTGLRGRRSGILMLFAIVGLVAAPSALTNAQGWNWDWEGQQVFGEVDITPTTRDEAAAAVSIGAGSARIDLTQVPLTDETLTVPISINAGEIVVVVPQGADVRADLDMFAGEVSWTVDGQDEHVSGRLPDELVYSTDSVADGAQPQLVLDLQVGAGDVQITEATS</sequence>